<evidence type="ECO:0000313" key="2">
    <source>
        <dbReference type="Proteomes" id="UP000198534"/>
    </source>
</evidence>
<dbReference type="AlphaFoldDB" id="A0A1H2X0C4"/>
<dbReference type="GO" id="GO:0010468">
    <property type="term" value="P:regulation of gene expression"/>
    <property type="evidence" value="ECO:0007669"/>
    <property type="project" value="InterPro"/>
</dbReference>
<dbReference type="RefSeq" id="WP_091739011.1">
    <property type="nucleotide sequence ID" value="NZ_FNNQ01000007.1"/>
</dbReference>
<sequence>MAVIYTCRCCNVLIGRINDDQVTEKQLGFHWLTPDERRDIISYNDEGHASVRVVCETCQEMLEINPELSLLSDPLQ</sequence>
<evidence type="ECO:0008006" key="3">
    <source>
        <dbReference type="Google" id="ProtNLM"/>
    </source>
</evidence>
<protein>
    <recommendedName>
        <fullName evidence="3">Anti-sigma-F factor Fin</fullName>
    </recommendedName>
</protein>
<name>A0A1H2X0C4_9BACL</name>
<keyword evidence="2" id="KW-1185">Reference proteome</keyword>
<dbReference type="Proteomes" id="UP000198534">
    <property type="component" value="Unassembled WGS sequence"/>
</dbReference>
<organism evidence="1 2">
    <name type="scientific">Marininema mesophilum</name>
    <dbReference type="NCBI Taxonomy" id="1048340"/>
    <lineage>
        <taxon>Bacteria</taxon>
        <taxon>Bacillati</taxon>
        <taxon>Bacillota</taxon>
        <taxon>Bacilli</taxon>
        <taxon>Bacillales</taxon>
        <taxon>Thermoactinomycetaceae</taxon>
        <taxon>Marininema</taxon>
    </lineage>
</organism>
<dbReference type="EMBL" id="FNNQ01000007">
    <property type="protein sequence ID" value="SDW86302.1"/>
    <property type="molecule type" value="Genomic_DNA"/>
</dbReference>
<dbReference type="Pfam" id="PF10955">
    <property type="entry name" value="Fin"/>
    <property type="match status" value="1"/>
</dbReference>
<accession>A0A1H2X0C4</accession>
<proteinExistence type="predicted"/>
<gene>
    <name evidence="1" type="ORF">SAMN05444487_10738</name>
</gene>
<reference evidence="1 2" key="1">
    <citation type="submission" date="2016-10" db="EMBL/GenBank/DDBJ databases">
        <authorList>
            <person name="de Groot N.N."/>
        </authorList>
    </citation>
    <scope>NUCLEOTIDE SEQUENCE [LARGE SCALE GENOMIC DNA]</scope>
    <source>
        <strain evidence="1 2">DSM 45610</strain>
    </source>
</reference>
<dbReference type="InterPro" id="IPR020115">
    <property type="entry name" value="Fin"/>
</dbReference>
<dbReference type="STRING" id="1048340.SAMN05444487_10738"/>
<dbReference type="OrthoDB" id="2084556at2"/>
<evidence type="ECO:0000313" key="1">
    <source>
        <dbReference type="EMBL" id="SDW86302.1"/>
    </source>
</evidence>